<evidence type="ECO:0000256" key="9">
    <source>
        <dbReference type="ARBA" id="ARBA00023125"/>
    </source>
</evidence>
<protein>
    <recommendedName>
        <fullName evidence="11 12">DNA repair protein RadA</fullName>
    </recommendedName>
</protein>
<dbReference type="RefSeq" id="WP_074199171.1">
    <property type="nucleotide sequence ID" value="NZ_FSQZ01000001.1"/>
</dbReference>
<dbReference type="Pfam" id="PF13481">
    <property type="entry name" value="AAA_25"/>
    <property type="match status" value="1"/>
</dbReference>
<comment type="caution">
    <text evidence="15">The sequence shown here is derived from an EMBL/GenBank/DDBJ whole genome shotgun (WGS) entry which is preliminary data.</text>
</comment>
<dbReference type="InterPro" id="IPR003593">
    <property type="entry name" value="AAA+_ATPase"/>
</dbReference>
<comment type="function">
    <text evidence="11">Plays a role in repairing double-strand DNA breaks, probably involving stabilizing or processing branched DNA or blocked replication forks.</text>
</comment>
<evidence type="ECO:0000256" key="2">
    <source>
        <dbReference type="ARBA" id="ARBA00022741"/>
    </source>
</evidence>
<dbReference type="InterPro" id="IPR020568">
    <property type="entry name" value="Ribosomal_Su5_D2-typ_SF"/>
</dbReference>
<evidence type="ECO:0000256" key="13">
    <source>
        <dbReference type="RuleBase" id="RU003555"/>
    </source>
</evidence>
<keyword evidence="8 11" id="KW-0346">Stress response</keyword>
<proteinExistence type="inferred from homology"/>
<keyword evidence="9 11" id="KW-0238">DNA-binding</keyword>
<comment type="domain">
    <text evidence="11">The middle region has homology to RecA with ATPase motifs including the RadA KNRFG motif, while the C-terminus is homologous to Lon protease.</text>
</comment>
<dbReference type="SUPFAM" id="SSF54211">
    <property type="entry name" value="Ribosomal protein S5 domain 2-like"/>
    <property type="match status" value="1"/>
</dbReference>
<comment type="caution">
    <text evidence="11">Lacks conserved residue(s) required for the propagation of feature annotation.</text>
</comment>
<dbReference type="Pfam" id="PF18073">
    <property type="entry name" value="Zn_ribbon_LapB"/>
    <property type="match status" value="1"/>
</dbReference>
<comment type="similarity">
    <text evidence="11 13">Belongs to the RecA family. RadA subfamily.</text>
</comment>
<dbReference type="InterPro" id="IPR020588">
    <property type="entry name" value="RecA_ATP-bd"/>
</dbReference>
<dbReference type="EMBL" id="FSQZ01000001">
    <property type="protein sequence ID" value="SIN63972.1"/>
    <property type="molecule type" value="Genomic_DNA"/>
</dbReference>
<accession>A0ABY1JBN3</accession>
<keyword evidence="4 13" id="KW-0863">Zinc-finger</keyword>
<evidence type="ECO:0000256" key="7">
    <source>
        <dbReference type="ARBA" id="ARBA00022840"/>
    </source>
</evidence>
<evidence type="ECO:0000256" key="5">
    <source>
        <dbReference type="ARBA" id="ARBA00022801"/>
    </source>
</evidence>
<evidence type="ECO:0000256" key="1">
    <source>
        <dbReference type="ARBA" id="ARBA00022723"/>
    </source>
</evidence>
<evidence type="ECO:0000259" key="14">
    <source>
        <dbReference type="PROSITE" id="PS50162"/>
    </source>
</evidence>
<feature type="region of interest" description="Lon-protease-like" evidence="11">
    <location>
        <begin position="344"/>
        <end position="445"/>
    </location>
</feature>
<reference evidence="15 16" key="1">
    <citation type="submission" date="2016-11" db="EMBL/GenBank/DDBJ databases">
        <authorList>
            <person name="Varghese N."/>
            <person name="Submissions S."/>
        </authorList>
    </citation>
    <scope>NUCLEOTIDE SEQUENCE [LARGE SCALE GENOMIC DNA]</scope>
    <source>
        <strain evidence="15 16">DSM 20664</strain>
    </source>
</reference>
<keyword evidence="1 11" id="KW-0479">Metal-binding</keyword>
<sequence length="445" mass="48583">MSKAKIKRYRCAECGAISLTWSGRCQTCGGWGTLFEEKEEDLPGRPRESYAKKITLSEVGEIRRFPTGIDELDRVLGGGWVEGGVVLLGGEPGVGKSTLLLQSAISMAEGGKKVLYVSGEESPSQVAMRAKRLNARDGNLFLLCTDDIDEALQAAGDVEFLFLDSVQTMRDRDEGGWPGSPLQVRVVAQKCIELAKALGLPTVLVSHITKSGQIAGPKLLEHMVDVVLFFGGDKTSRFRVLRSEKNRFAGCDEIGIFEMTERGLAAVFDPSKVFWNEMALSEPGVAMGVMLEGTRPLVSEFQALACATPFMYPKRTARGVDLNKLHLLLAVLERRANLSARNFDVYVNIVGGISTKDPGVDLAICMAIASTITDKPIPRDVCFLGEVGLSGEVRPVARAALRIREAERMGFKKIVMSRYEKGEKSCNIKQIGVESLKEAVRMMLS</sequence>
<evidence type="ECO:0000256" key="11">
    <source>
        <dbReference type="HAMAP-Rule" id="MF_01498"/>
    </source>
</evidence>
<keyword evidence="10 11" id="KW-0234">DNA repair</keyword>
<gene>
    <name evidence="11" type="primary">radA</name>
    <name evidence="15" type="ORF">SAMN05444368_0514</name>
</gene>
<feature type="binding site" evidence="11">
    <location>
        <begin position="90"/>
        <end position="97"/>
    </location>
    <ligand>
        <name>ATP</name>
        <dbReference type="ChEBI" id="CHEBI:30616"/>
    </ligand>
</feature>
<evidence type="ECO:0000313" key="15">
    <source>
        <dbReference type="EMBL" id="SIN63972.1"/>
    </source>
</evidence>
<evidence type="ECO:0000256" key="12">
    <source>
        <dbReference type="NCBIfam" id="TIGR00416"/>
    </source>
</evidence>
<keyword evidence="5" id="KW-0378">Hydrolase</keyword>
<keyword evidence="3 11" id="KW-0227">DNA damage</keyword>
<keyword evidence="6 13" id="KW-0862">Zinc</keyword>
<dbReference type="Pfam" id="PF13541">
    <property type="entry name" value="ChlI"/>
    <property type="match status" value="1"/>
</dbReference>
<dbReference type="NCBIfam" id="TIGR00416">
    <property type="entry name" value="sms"/>
    <property type="match status" value="1"/>
</dbReference>
<evidence type="ECO:0000256" key="3">
    <source>
        <dbReference type="ARBA" id="ARBA00022763"/>
    </source>
</evidence>
<evidence type="ECO:0000256" key="4">
    <source>
        <dbReference type="ARBA" id="ARBA00022771"/>
    </source>
</evidence>
<dbReference type="Gene3D" id="3.40.50.300">
    <property type="entry name" value="P-loop containing nucleotide triphosphate hydrolases"/>
    <property type="match status" value="1"/>
</dbReference>
<keyword evidence="7 11" id="KW-0067">ATP-binding</keyword>
<organism evidence="15 16">
    <name type="scientific">Acetomicrobium flavidum</name>
    <dbReference type="NCBI Taxonomy" id="49896"/>
    <lineage>
        <taxon>Bacteria</taxon>
        <taxon>Thermotogati</taxon>
        <taxon>Synergistota</taxon>
        <taxon>Synergistia</taxon>
        <taxon>Synergistales</taxon>
        <taxon>Acetomicrobiaceae</taxon>
        <taxon>Acetomicrobium</taxon>
    </lineage>
</organism>
<dbReference type="PRINTS" id="PR01874">
    <property type="entry name" value="DNAREPAIRADA"/>
</dbReference>
<dbReference type="HAMAP" id="MF_01498">
    <property type="entry name" value="RadA_bact"/>
    <property type="match status" value="1"/>
</dbReference>
<evidence type="ECO:0000256" key="8">
    <source>
        <dbReference type="ARBA" id="ARBA00023016"/>
    </source>
</evidence>
<evidence type="ECO:0000256" key="10">
    <source>
        <dbReference type="ARBA" id="ARBA00023204"/>
    </source>
</evidence>
<dbReference type="InterPro" id="IPR027417">
    <property type="entry name" value="P-loop_NTPase"/>
</dbReference>
<dbReference type="SUPFAM" id="SSF52540">
    <property type="entry name" value="P-loop containing nucleoside triphosphate hydrolases"/>
    <property type="match status" value="1"/>
</dbReference>
<dbReference type="InterPro" id="IPR041166">
    <property type="entry name" value="Rubredoxin_2"/>
</dbReference>
<dbReference type="PROSITE" id="PS50162">
    <property type="entry name" value="RECA_2"/>
    <property type="match status" value="1"/>
</dbReference>
<evidence type="ECO:0000256" key="6">
    <source>
        <dbReference type="ARBA" id="ARBA00022833"/>
    </source>
</evidence>
<keyword evidence="16" id="KW-1185">Reference proteome</keyword>
<dbReference type="Gene3D" id="3.30.230.10">
    <property type="match status" value="1"/>
</dbReference>
<dbReference type="InterPro" id="IPR014721">
    <property type="entry name" value="Ribsml_uS5_D2-typ_fold_subgr"/>
</dbReference>
<name>A0ABY1JBN3_9BACT</name>
<keyword evidence="2 11" id="KW-0547">Nucleotide-binding</keyword>
<feature type="domain" description="RecA family profile 1" evidence="14">
    <location>
        <begin position="61"/>
        <end position="208"/>
    </location>
</feature>
<comment type="function">
    <text evidence="13">DNA-dependent ATPase involved in processing of recombination intermediates, plays a role in repairing DNA breaks. Stimulates the branch migration of RecA-mediated strand transfer reactions, allowing the 3' invading strand to extend heteroduplex DNA faster. Binds ssDNA in the presence of ADP but not other nucleotides, has ATPase activity that is stimulated by ssDNA and various branched DNA structures, but inhibited by SSB. Does not have RecA's homology-searching function.</text>
</comment>
<dbReference type="PANTHER" id="PTHR32472:SF10">
    <property type="entry name" value="DNA REPAIR PROTEIN RADA-LIKE PROTEIN"/>
    <property type="match status" value="1"/>
</dbReference>
<dbReference type="SMART" id="SM00382">
    <property type="entry name" value="AAA"/>
    <property type="match status" value="1"/>
</dbReference>
<dbReference type="Proteomes" id="UP000185093">
    <property type="component" value="Unassembled WGS sequence"/>
</dbReference>
<evidence type="ECO:0000313" key="16">
    <source>
        <dbReference type="Proteomes" id="UP000185093"/>
    </source>
</evidence>
<dbReference type="PANTHER" id="PTHR32472">
    <property type="entry name" value="DNA REPAIR PROTEIN RADA"/>
    <property type="match status" value="1"/>
</dbReference>
<dbReference type="InterPro" id="IPR004504">
    <property type="entry name" value="DNA_repair_RadA"/>
</dbReference>